<dbReference type="InterPro" id="IPR014807">
    <property type="entry name" value="Coa1"/>
</dbReference>
<reference evidence="1 2" key="1">
    <citation type="journal article" date="2024" name="G3 (Bethesda)">
        <title>Genome assembly of Hibiscus sabdariffa L. provides insights into metabolisms of medicinal natural products.</title>
        <authorList>
            <person name="Kim T."/>
        </authorList>
    </citation>
    <scope>NUCLEOTIDE SEQUENCE [LARGE SCALE GENOMIC DNA]</scope>
    <source>
        <strain evidence="1">TK-2024</strain>
        <tissue evidence="1">Old leaves</tissue>
    </source>
</reference>
<dbReference type="PANTHER" id="PTHR35114">
    <property type="entry name" value="CYTOCHROME OXIDASE COMPLEX ASSEMBLY PROTEIN"/>
    <property type="match status" value="1"/>
</dbReference>
<gene>
    <name evidence="1" type="ORF">V6N12_035167</name>
</gene>
<accession>A0ABR2AKB3</accession>
<organism evidence="1 2">
    <name type="scientific">Hibiscus sabdariffa</name>
    <name type="common">roselle</name>
    <dbReference type="NCBI Taxonomy" id="183260"/>
    <lineage>
        <taxon>Eukaryota</taxon>
        <taxon>Viridiplantae</taxon>
        <taxon>Streptophyta</taxon>
        <taxon>Embryophyta</taxon>
        <taxon>Tracheophyta</taxon>
        <taxon>Spermatophyta</taxon>
        <taxon>Magnoliopsida</taxon>
        <taxon>eudicotyledons</taxon>
        <taxon>Gunneridae</taxon>
        <taxon>Pentapetalae</taxon>
        <taxon>rosids</taxon>
        <taxon>malvids</taxon>
        <taxon>Malvales</taxon>
        <taxon>Malvaceae</taxon>
        <taxon>Malvoideae</taxon>
        <taxon>Hibiscus</taxon>
    </lineage>
</organism>
<dbReference type="EMBL" id="JBBPBM010000581">
    <property type="protein sequence ID" value="KAK8494003.1"/>
    <property type="molecule type" value="Genomic_DNA"/>
</dbReference>
<sequence>MTWSRMDLFTLRGAVGWLELRQQRHLHMTWLCLCSLHKAISRWPCHREKQNKATSRWPYGPHGSIPCKQPAQTQPRHMQVALLPQLKLSNDSAQREQIHPRPGHLEVARQRKKKRTLELEGFLGSSIWGARKKDMLARRLTSFFKSSPSSKVSSTGNSVNEEKSKSFGRKAVSFVLITVTGGVALSALDDLAVYHGCTSKAMEKASKHQAIIDAIGEPIKKGPWYNASLAVAHKRRSVSCTFPVSGPQGDGVLQLKAVRNGEDTWYSYFLPRDWEILIMEALLHVPGNEEKQRALRISLLENIPHPAQRACTECRPHKSENQDKK</sequence>
<proteinExistence type="predicted"/>
<keyword evidence="2" id="KW-1185">Reference proteome</keyword>
<protein>
    <submittedName>
        <fullName evidence="1">Uncharacterized protein</fullName>
    </submittedName>
</protein>
<name>A0ABR2AKB3_9ROSI</name>
<dbReference type="Proteomes" id="UP001472677">
    <property type="component" value="Unassembled WGS sequence"/>
</dbReference>
<comment type="caution">
    <text evidence="1">The sequence shown here is derived from an EMBL/GenBank/DDBJ whole genome shotgun (WGS) entry which is preliminary data.</text>
</comment>
<evidence type="ECO:0000313" key="2">
    <source>
        <dbReference type="Proteomes" id="UP001472677"/>
    </source>
</evidence>
<evidence type="ECO:0000313" key="1">
    <source>
        <dbReference type="EMBL" id="KAK8494003.1"/>
    </source>
</evidence>
<dbReference type="PANTHER" id="PTHR35114:SF1">
    <property type="entry name" value="CYTOCHROME OXIDASE COMPLEX ASSEMBLY PROTEIN"/>
    <property type="match status" value="1"/>
</dbReference>
<dbReference type="Pfam" id="PF08695">
    <property type="entry name" value="Coa1"/>
    <property type="match status" value="1"/>
</dbReference>